<dbReference type="PATRIC" id="fig|1265738.3.peg.4584"/>
<evidence type="ECO:0000313" key="2">
    <source>
        <dbReference type="EMBL" id="EMI18520.1"/>
    </source>
</evidence>
<dbReference type="Proteomes" id="UP000011991">
    <property type="component" value="Unassembled WGS sequence"/>
</dbReference>
<keyword evidence="1" id="KW-0812">Transmembrane</keyword>
<name>M5RGQ1_9BACT</name>
<feature type="transmembrane region" description="Helical" evidence="1">
    <location>
        <begin position="16"/>
        <end position="36"/>
    </location>
</feature>
<evidence type="ECO:0000256" key="1">
    <source>
        <dbReference type="SAM" id="Phobius"/>
    </source>
</evidence>
<accession>M5RGQ1</accession>
<comment type="caution">
    <text evidence="2">The sequence shown here is derived from an EMBL/GenBank/DDBJ whole genome shotgun (WGS) entry which is preliminary data.</text>
</comment>
<dbReference type="AlphaFoldDB" id="M5RGQ1"/>
<protein>
    <submittedName>
        <fullName evidence="2">Secreted protein</fullName>
    </submittedName>
</protein>
<proteinExistence type="predicted"/>
<evidence type="ECO:0000313" key="3">
    <source>
        <dbReference type="Proteomes" id="UP000011991"/>
    </source>
</evidence>
<keyword evidence="1" id="KW-0472">Membrane</keyword>
<organism evidence="2 3">
    <name type="scientific">Rhodopirellula maiorica SM1</name>
    <dbReference type="NCBI Taxonomy" id="1265738"/>
    <lineage>
        <taxon>Bacteria</taxon>
        <taxon>Pseudomonadati</taxon>
        <taxon>Planctomycetota</taxon>
        <taxon>Planctomycetia</taxon>
        <taxon>Pirellulales</taxon>
        <taxon>Pirellulaceae</taxon>
        <taxon>Novipirellula</taxon>
    </lineage>
</organism>
<gene>
    <name evidence="2" type="ORF">RMSM_04562</name>
</gene>
<sequence length="69" mass="7371">MQITFAKFIAAKNTDLTTTTVSAVVFLLALGIPGLIQAALRVVAAWGSLFVESPLLCIATGLRNRRLLI</sequence>
<keyword evidence="1" id="KW-1133">Transmembrane helix</keyword>
<reference evidence="2 3" key="1">
    <citation type="journal article" date="2013" name="Mar. Genomics">
        <title>Expression of sulfatases in Rhodopirellula baltica and the diversity of sulfatases in the genus Rhodopirellula.</title>
        <authorList>
            <person name="Wegner C.E."/>
            <person name="Richter-Heitmann T."/>
            <person name="Klindworth A."/>
            <person name="Klockow C."/>
            <person name="Richter M."/>
            <person name="Achstetter T."/>
            <person name="Glockner F.O."/>
            <person name="Harder J."/>
        </authorList>
    </citation>
    <scope>NUCLEOTIDE SEQUENCE [LARGE SCALE GENOMIC DNA]</scope>
    <source>
        <strain evidence="2 3">SM1</strain>
    </source>
</reference>
<dbReference type="EMBL" id="ANOG01000653">
    <property type="protein sequence ID" value="EMI18520.1"/>
    <property type="molecule type" value="Genomic_DNA"/>
</dbReference>
<keyword evidence="3" id="KW-1185">Reference proteome</keyword>